<dbReference type="Ensembl" id="ENSHHUT00000089985.1">
    <property type="protein sequence ID" value="ENSHHUP00000087258.1"/>
    <property type="gene ID" value="ENSHHUG00000050476.1"/>
</dbReference>
<dbReference type="SUPFAM" id="SSF47661">
    <property type="entry name" value="t-snare proteins"/>
    <property type="match status" value="1"/>
</dbReference>
<dbReference type="STRING" id="62062.ENSHHUP00000087258"/>
<keyword evidence="2" id="KW-1185">Reference proteome</keyword>
<dbReference type="Gene3D" id="1.20.5.110">
    <property type="match status" value="1"/>
</dbReference>
<dbReference type="Proteomes" id="UP000314982">
    <property type="component" value="Unassembled WGS sequence"/>
</dbReference>
<sequence>MRWMSPEEDAIPTRPSTLWTWTTCLPIRAATPDRDVKSMLLETQHVRQEIQQIQEDRAQLLDQNYHALNNTLSDDTSDVIRDANRIAADIKARGELEVQRGSTDHMVHIAQKQYTNLSTTFRVGDVQLQRDGAGELFLNVPVLIDEQGAALNNMETNIQKANIEGARVQMDKAKRHDKNNPINKLFCGCFPCYK</sequence>
<evidence type="ECO:0000313" key="1">
    <source>
        <dbReference type="Ensembl" id="ENSHHUP00000087258.1"/>
    </source>
</evidence>
<reference evidence="1" key="3">
    <citation type="submission" date="2025-09" db="UniProtKB">
        <authorList>
            <consortium name="Ensembl"/>
        </authorList>
    </citation>
    <scope>IDENTIFICATION</scope>
</reference>
<proteinExistence type="predicted"/>
<accession>A0A4W5RMU5</accession>
<organism evidence="1 2">
    <name type="scientific">Hucho hucho</name>
    <name type="common">huchen</name>
    <dbReference type="NCBI Taxonomy" id="62062"/>
    <lineage>
        <taxon>Eukaryota</taxon>
        <taxon>Metazoa</taxon>
        <taxon>Chordata</taxon>
        <taxon>Craniata</taxon>
        <taxon>Vertebrata</taxon>
        <taxon>Euteleostomi</taxon>
        <taxon>Actinopterygii</taxon>
        <taxon>Neopterygii</taxon>
        <taxon>Teleostei</taxon>
        <taxon>Protacanthopterygii</taxon>
        <taxon>Salmoniformes</taxon>
        <taxon>Salmonidae</taxon>
        <taxon>Salmoninae</taxon>
        <taxon>Hucho</taxon>
    </lineage>
</organism>
<reference evidence="2" key="1">
    <citation type="submission" date="2018-06" db="EMBL/GenBank/DDBJ databases">
        <title>Genome assembly of Danube salmon.</title>
        <authorList>
            <person name="Macqueen D.J."/>
            <person name="Gundappa M.K."/>
        </authorList>
    </citation>
    <scope>NUCLEOTIDE SEQUENCE [LARGE SCALE GENOMIC DNA]</scope>
</reference>
<protein>
    <recommendedName>
        <fullName evidence="3">t-SNARE coiled-coil homology domain-containing protein</fullName>
    </recommendedName>
</protein>
<dbReference type="GO" id="GO:0016020">
    <property type="term" value="C:membrane"/>
    <property type="evidence" value="ECO:0007669"/>
    <property type="project" value="InterPro"/>
</dbReference>
<evidence type="ECO:0000313" key="2">
    <source>
        <dbReference type="Proteomes" id="UP000314982"/>
    </source>
</evidence>
<reference evidence="1" key="2">
    <citation type="submission" date="2025-08" db="UniProtKB">
        <authorList>
            <consortium name="Ensembl"/>
        </authorList>
    </citation>
    <scope>IDENTIFICATION</scope>
</reference>
<dbReference type="InterPro" id="IPR010989">
    <property type="entry name" value="SNARE"/>
</dbReference>
<dbReference type="GO" id="GO:0016192">
    <property type="term" value="P:vesicle-mediated transport"/>
    <property type="evidence" value="ECO:0007669"/>
    <property type="project" value="InterPro"/>
</dbReference>
<dbReference type="AlphaFoldDB" id="A0A4W5RMU5"/>
<name>A0A4W5RMU5_9TELE</name>
<evidence type="ECO:0008006" key="3">
    <source>
        <dbReference type="Google" id="ProtNLM"/>
    </source>
</evidence>